<evidence type="ECO:0000313" key="1">
    <source>
        <dbReference type="EMBL" id="KAI5648875.1"/>
    </source>
</evidence>
<reference evidence="2" key="1">
    <citation type="journal article" date="2023" name="Nat. Plants">
        <title>Single-cell RNA sequencing provides a high-resolution roadmap for understanding the multicellular compartmentation of specialized metabolism.</title>
        <authorList>
            <person name="Sun S."/>
            <person name="Shen X."/>
            <person name="Li Y."/>
            <person name="Li Y."/>
            <person name="Wang S."/>
            <person name="Li R."/>
            <person name="Zhang H."/>
            <person name="Shen G."/>
            <person name="Guo B."/>
            <person name="Wei J."/>
            <person name="Xu J."/>
            <person name="St-Pierre B."/>
            <person name="Chen S."/>
            <person name="Sun C."/>
        </authorList>
    </citation>
    <scope>NUCLEOTIDE SEQUENCE [LARGE SCALE GENOMIC DNA]</scope>
</reference>
<accession>A0ACB9ZMP5</accession>
<keyword evidence="2" id="KW-1185">Reference proteome</keyword>
<dbReference type="Proteomes" id="UP001060085">
    <property type="component" value="Linkage Group LG08"/>
</dbReference>
<comment type="caution">
    <text evidence="1">The sequence shown here is derived from an EMBL/GenBank/DDBJ whole genome shotgun (WGS) entry which is preliminary data.</text>
</comment>
<proteinExistence type="predicted"/>
<evidence type="ECO:0000313" key="2">
    <source>
        <dbReference type="Proteomes" id="UP001060085"/>
    </source>
</evidence>
<gene>
    <name evidence="1" type="ORF">M9H77_34880</name>
</gene>
<sequence>MGFDKEFPRKRKVIVVQEKKCEEKAIEESNKKPIIEINLLLYDFLLLVPKYAKYLKEMFSRKKRRQRIKVKLGEIEAKAEKTEATDTKEDDLWPTVGQPTAREKTTKGNENSRNWSENNKNKVDDTKEGDLLPVVGQPTARGRSWNRLPLLSAVGPDDTSLDWNRTLLRIVGLDLPYALNLLQEHSELKEEEQSRATNFRCPPEMKTMKGNENRRKQRNGAVGSETANLPVGSVTQRALANRDLPQTVGLALPSVFKVFCNLVSWIQELKTLIQDFDLQLGDSKDELLNSSANKIEVFISKIFQKNSVLLAKNLIQNMQRRKRTLRRNTKMIKKLKIFLKM</sequence>
<dbReference type="EMBL" id="CM044708">
    <property type="protein sequence ID" value="KAI5648875.1"/>
    <property type="molecule type" value="Genomic_DNA"/>
</dbReference>
<protein>
    <submittedName>
        <fullName evidence="1">Uncharacterized protein</fullName>
    </submittedName>
</protein>
<organism evidence="1 2">
    <name type="scientific">Catharanthus roseus</name>
    <name type="common">Madagascar periwinkle</name>
    <name type="synonym">Vinca rosea</name>
    <dbReference type="NCBI Taxonomy" id="4058"/>
    <lineage>
        <taxon>Eukaryota</taxon>
        <taxon>Viridiplantae</taxon>
        <taxon>Streptophyta</taxon>
        <taxon>Embryophyta</taxon>
        <taxon>Tracheophyta</taxon>
        <taxon>Spermatophyta</taxon>
        <taxon>Magnoliopsida</taxon>
        <taxon>eudicotyledons</taxon>
        <taxon>Gunneridae</taxon>
        <taxon>Pentapetalae</taxon>
        <taxon>asterids</taxon>
        <taxon>lamiids</taxon>
        <taxon>Gentianales</taxon>
        <taxon>Apocynaceae</taxon>
        <taxon>Rauvolfioideae</taxon>
        <taxon>Vinceae</taxon>
        <taxon>Catharanthinae</taxon>
        <taxon>Catharanthus</taxon>
    </lineage>
</organism>
<name>A0ACB9ZMP5_CATRO</name>